<feature type="region of interest" description="Disordered" evidence="1">
    <location>
        <begin position="377"/>
        <end position="402"/>
    </location>
</feature>
<reference evidence="2 3" key="1">
    <citation type="journal article" date="2017" name="Gigascience">
        <title>Draft genome of the honey bee ectoparasitic mite, Tropilaelaps mercedesae, is shaped by the parasitic life history.</title>
        <authorList>
            <person name="Dong X."/>
            <person name="Armstrong S.D."/>
            <person name="Xia D."/>
            <person name="Makepeace B.L."/>
            <person name="Darby A.C."/>
            <person name="Kadowaki T."/>
        </authorList>
    </citation>
    <scope>NUCLEOTIDE SEQUENCE [LARGE SCALE GENOMIC DNA]</scope>
    <source>
        <strain evidence="2">Wuxi-XJTLU</strain>
    </source>
</reference>
<evidence type="ECO:0000256" key="1">
    <source>
        <dbReference type="SAM" id="MobiDB-lite"/>
    </source>
</evidence>
<organism evidence="2 3">
    <name type="scientific">Tropilaelaps mercedesae</name>
    <dbReference type="NCBI Taxonomy" id="418985"/>
    <lineage>
        <taxon>Eukaryota</taxon>
        <taxon>Metazoa</taxon>
        <taxon>Ecdysozoa</taxon>
        <taxon>Arthropoda</taxon>
        <taxon>Chelicerata</taxon>
        <taxon>Arachnida</taxon>
        <taxon>Acari</taxon>
        <taxon>Parasitiformes</taxon>
        <taxon>Mesostigmata</taxon>
        <taxon>Gamasina</taxon>
        <taxon>Dermanyssoidea</taxon>
        <taxon>Laelapidae</taxon>
        <taxon>Tropilaelaps</taxon>
    </lineage>
</organism>
<name>A0A1V9XDB4_9ACAR</name>
<dbReference type="EMBL" id="MNPL01014615">
    <property type="protein sequence ID" value="OQR71426.1"/>
    <property type="molecule type" value="Genomic_DNA"/>
</dbReference>
<keyword evidence="3" id="KW-1185">Reference proteome</keyword>
<protein>
    <submittedName>
        <fullName evidence="2">Uncharacterized protein</fullName>
    </submittedName>
</protein>
<dbReference type="AlphaFoldDB" id="A0A1V9XDB4"/>
<gene>
    <name evidence="2" type="ORF">BIW11_11008</name>
</gene>
<dbReference type="InParanoid" id="A0A1V9XDB4"/>
<feature type="region of interest" description="Disordered" evidence="1">
    <location>
        <begin position="327"/>
        <end position="356"/>
    </location>
</feature>
<dbReference type="OrthoDB" id="6130045at2759"/>
<proteinExistence type="predicted"/>
<dbReference type="Proteomes" id="UP000192247">
    <property type="component" value="Unassembled WGS sequence"/>
</dbReference>
<accession>A0A1V9XDB4</accession>
<comment type="caution">
    <text evidence="2">The sequence shown here is derived from an EMBL/GenBank/DDBJ whole genome shotgun (WGS) entry which is preliminary data.</text>
</comment>
<evidence type="ECO:0000313" key="2">
    <source>
        <dbReference type="EMBL" id="OQR71426.1"/>
    </source>
</evidence>
<feature type="compositionally biased region" description="Basic and acidic residues" evidence="1">
    <location>
        <begin position="335"/>
        <end position="356"/>
    </location>
</feature>
<evidence type="ECO:0000313" key="3">
    <source>
        <dbReference type="Proteomes" id="UP000192247"/>
    </source>
</evidence>
<sequence length="402" mass="44773">MHVRVRLQVPTESYGGSRVHEPCTLFEEESEAIRNCSLLSSAVLGGLMKSFSTGDISHVLELDPPDPLRSTVSEELITENARNVTPWNNLEVGCTQRKRCKHLLLLFVINPPNLHNVSVWQVPVNRRLDCASRSCSTWVAVGDMHSAQSTSQLPSPSARCGSGNIPGTFAVMAKVTNWLFVRYILPSRAAEPKLELSARHAIHIKGPPPQEMLNSSSFSRWQSGLATIQFESAVAGPSYVRHAILAVLVRFRPCSCVSARIHVRFTAADLVRSVNKKARQMYIRRRLLSTYKALERLTKSQLNLSEALQATGPQDLRKNLQDELRLTSSTSVEAGRTDGRKTPLTTRDVERDRGKPLTKYERNMMIFNWLHNLDDDDDSVTPPFDLPPGSNGGSQQQVQQAA</sequence>